<keyword evidence="3" id="KW-1185">Reference proteome</keyword>
<gene>
    <name evidence="2" type="ORF">GCM10010393_28920</name>
</gene>
<dbReference type="Proteomes" id="UP001499942">
    <property type="component" value="Unassembled WGS sequence"/>
</dbReference>
<reference evidence="3" key="1">
    <citation type="journal article" date="2019" name="Int. J. Syst. Evol. Microbiol.">
        <title>The Global Catalogue of Microorganisms (GCM) 10K type strain sequencing project: providing services to taxonomists for standard genome sequencing and annotation.</title>
        <authorList>
            <consortium name="The Broad Institute Genomics Platform"/>
            <consortium name="The Broad Institute Genome Sequencing Center for Infectious Disease"/>
            <person name="Wu L."/>
            <person name="Ma J."/>
        </authorList>
    </citation>
    <scope>NUCLEOTIDE SEQUENCE [LARGE SCALE GENOMIC DNA]</scope>
    <source>
        <strain evidence="3">JCM 5062</strain>
    </source>
</reference>
<comment type="caution">
    <text evidence="2">The sequence shown here is derived from an EMBL/GenBank/DDBJ whole genome shotgun (WGS) entry which is preliminary data.</text>
</comment>
<sequence>MQYGRPPEERANATRLISTFRSTWKAEFYVTASDHCAIGEQRRRYVSRRGAPRTRAGGEGPARLP</sequence>
<proteinExistence type="predicted"/>
<dbReference type="EMBL" id="BAAASR010000015">
    <property type="protein sequence ID" value="GAA2495090.1"/>
    <property type="molecule type" value="Genomic_DNA"/>
</dbReference>
<evidence type="ECO:0000313" key="2">
    <source>
        <dbReference type="EMBL" id="GAA2495090.1"/>
    </source>
</evidence>
<name>A0ABP5ZDJ1_9ACTN</name>
<organism evidence="2 3">
    <name type="scientific">Streptomyces gobitricini</name>
    <dbReference type="NCBI Taxonomy" id="68211"/>
    <lineage>
        <taxon>Bacteria</taxon>
        <taxon>Bacillati</taxon>
        <taxon>Actinomycetota</taxon>
        <taxon>Actinomycetes</taxon>
        <taxon>Kitasatosporales</taxon>
        <taxon>Streptomycetaceae</taxon>
        <taxon>Streptomyces</taxon>
    </lineage>
</organism>
<evidence type="ECO:0008006" key="4">
    <source>
        <dbReference type="Google" id="ProtNLM"/>
    </source>
</evidence>
<protein>
    <recommendedName>
        <fullName evidence="4">Transposase</fullName>
    </recommendedName>
</protein>
<evidence type="ECO:0000313" key="3">
    <source>
        <dbReference type="Proteomes" id="UP001499942"/>
    </source>
</evidence>
<feature type="region of interest" description="Disordered" evidence="1">
    <location>
        <begin position="45"/>
        <end position="65"/>
    </location>
</feature>
<evidence type="ECO:0000256" key="1">
    <source>
        <dbReference type="SAM" id="MobiDB-lite"/>
    </source>
</evidence>
<accession>A0ABP5ZDJ1</accession>